<dbReference type="EMBL" id="PKFO01000010">
    <property type="protein sequence ID" value="PVH23107.1"/>
    <property type="molecule type" value="Genomic_DNA"/>
</dbReference>
<evidence type="ECO:0000313" key="4">
    <source>
        <dbReference type="Proteomes" id="UP000244309"/>
    </source>
</evidence>
<dbReference type="VEuPathDB" id="FungiDB:CXQ85_002834"/>
<dbReference type="InterPro" id="IPR044399">
    <property type="entry name" value="Mb-like_M"/>
</dbReference>
<feature type="compositionally biased region" description="Low complexity" evidence="1">
    <location>
        <begin position="444"/>
        <end position="467"/>
    </location>
</feature>
<accession>A0A2V1AYE0</accession>
<dbReference type="InterPro" id="IPR009050">
    <property type="entry name" value="Globin-like_sf"/>
</dbReference>
<sequence length="808" mass="88599">MASLQLSTAERNKVRASWGEAMAMKDYKTEQVINELFTELCHSSDDARDLFENKKVRAEQEKLFSEIMGFTMMYLHNLDVLDECINEFIKENPHVVRCGVRYLEPMGGVMIQYLRSTLGPQFHAGLETLWVKTYIYIANCILQNEESDVESLLSATGGRSSESETESLEETAPLKVPARSASRASAASPPVEQPQPQPEPQAPSFKSSPLPRLQEESAGNNTIQINLQNEKYKGFRRSVTESPKEPVSVKVPATFVKQPAAKAPSMPQSPRQSSPVSEGPFDPRSKKRSSGASNLSHSYSFNDAVGTEPQLTPRSSRRDSAAQLQELGLGLDTDDFEVKSKTAPFDPRRSSHHRRTSSDLGSSMEHPSPESASRSWSGSSCESPISDVEDEFNLAPPEEDYRQKRQNQVFDSNSFGIKGLAPIAETEVDEETSDYDNSQKDGSSRTSSLSLHNSDYKSSISSGSGYSPDVAKNSNGYGFRNHNTKMSQSSDISFMQSLPAPSATAAFPMMHRDFGSTPSLSTRSMYTPGKRASLGFMRSSFVLKKEMEELGYNHAENVSLSNVSITEQAPREALAPPSLARLTASRSVSSLPLQPSAEAFAPAKAQPARTPAVNAAPAAPRGSTDKKKKHGFRAKLGSIFGSSKEQKQPSKLAHNKISAPISVPIPPSSKGVQKEGTIPVKHHAPVRRPAKAPTPAQPSLDMARRGSMCSSTYDVSTINTTSRVSASDVRRQSKQAPPAGYAASVYSRPVVNDNESVYSNESTVSGFSFFKSKSKSRYESFDDQKKKKNKYNVKKVPYKTVYVKDFVR</sequence>
<keyword evidence="4" id="KW-1185">Reference proteome</keyword>
<dbReference type="InterPro" id="IPR000971">
    <property type="entry name" value="Globin"/>
</dbReference>
<feature type="compositionally biased region" description="Low complexity" evidence="1">
    <location>
        <begin position="600"/>
        <end position="620"/>
    </location>
</feature>
<dbReference type="STRING" id="45357.A0A2V1AYE0"/>
<dbReference type="GO" id="GO:0019825">
    <property type="term" value="F:oxygen binding"/>
    <property type="evidence" value="ECO:0007669"/>
    <property type="project" value="InterPro"/>
</dbReference>
<dbReference type="GO" id="GO:0071949">
    <property type="term" value="F:FAD binding"/>
    <property type="evidence" value="ECO:0007669"/>
    <property type="project" value="TreeGrafter"/>
</dbReference>
<dbReference type="PANTHER" id="PTHR43396">
    <property type="entry name" value="FLAVOHEMOPROTEIN"/>
    <property type="match status" value="1"/>
</dbReference>
<evidence type="ECO:0000259" key="2">
    <source>
        <dbReference type="PROSITE" id="PS01033"/>
    </source>
</evidence>
<feature type="compositionally biased region" description="Polar residues" evidence="1">
    <location>
        <begin position="290"/>
        <end position="301"/>
    </location>
</feature>
<dbReference type="PANTHER" id="PTHR43396:SF6">
    <property type="entry name" value="ABL201WP"/>
    <property type="match status" value="1"/>
</dbReference>
<dbReference type="AlphaFoldDB" id="A0A2V1AYE0"/>
<feature type="domain" description="Globin" evidence="2">
    <location>
        <begin position="5"/>
        <end position="146"/>
    </location>
</feature>
<organism evidence="3 4">
    <name type="scientific">Candidozyma haemuli</name>
    <dbReference type="NCBI Taxonomy" id="45357"/>
    <lineage>
        <taxon>Eukaryota</taxon>
        <taxon>Fungi</taxon>
        <taxon>Dikarya</taxon>
        <taxon>Ascomycota</taxon>
        <taxon>Saccharomycotina</taxon>
        <taxon>Pichiomycetes</taxon>
        <taxon>Metschnikowiaceae</taxon>
        <taxon>Candidozyma</taxon>
    </lineage>
</organism>
<dbReference type="RefSeq" id="XP_025344047.1">
    <property type="nucleotide sequence ID" value="XM_025486497.1"/>
</dbReference>
<feature type="compositionally biased region" description="Polar residues" evidence="1">
    <location>
        <begin position="217"/>
        <end position="229"/>
    </location>
</feature>
<dbReference type="GeneID" id="37008165"/>
<dbReference type="GO" id="GO:0046210">
    <property type="term" value="P:nitric oxide catabolic process"/>
    <property type="evidence" value="ECO:0007669"/>
    <property type="project" value="TreeGrafter"/>
</dbReference>
<feature type="compositionally biased region" description="Low complexity" evidence="1">
    <location>
        <begin position="177"/>
        <end position="190"/>
    </location>
</feature>
<gene>
    <name evidence="3" type="ORF">CXQ85_002834</name>
</gene>
<dbReference type="GO" id="GO:0071500">
    <property type="term" value="P:cellular response to nitrosative stress"/>
    <property type="evidence" value="ECO:0007669"/>
    <property type="project" value="TreeGrafter"/>
</dbReference>
<dbReference type="CDD" id="cd01040">
    <property type="entry name" value="Mb-like"/>
    <property type="match status" value="1"/>
</dbReference>
<evidence type="ECO:0000256" key="1">
    <source>
        <dbReference type="SAM" id="MobiDB-lite"/>
    </source>
</evidence>
<reference evidence="3 4" key="1">
    <citation type="submission" date="2017-12" db="EMBL/GenBank/DDBJ databases">
        <title>Genome Sequence of a Multidrug-Resistant Candida haemulonii Isolate from a Patient with Chronic Leg Ulcers in Israel.</title>
        <authorList>
            <person name="Chow N.A."/>
            <person name="Gade L."/>
            <person name="Batra D."/>
            <person name="Rowe L.A."/>
            <person name="Ben-Ami R."/>
            <person name="Loparev V.N."/>
            <person name="Litvintseva A.P."/>
        </authorList>
    </citation>
    <scope>NUCLEOTIDE SEQUENCE [LARGE SCALE GENOMIC DNA]</scope>
    <source>
        <strain evidence="3 4">B11899</strain>
    </source>
</reference>
<dbReference type="PROSITE" id="PS01033">
    <property type="entry name" value="GLOBIN"/>
    <property type="match status" value="1"/>
</dbReference>
<feature type="region of interest" description="Disordered" evidence="1">
    <location>
        <begin position="153"/>
        <end position="229"/>
    </location>
</feature>
<name>A0A2V1AYE0_9ASCO</name>
<dbReference type="SUPFAM" id="SSF46458">
    <property type="entry name" value="Globin-like"/>
    <property type="match status" value="1"/>
</dbReference>
<feature type="compositionally biased region" description="Polar residues" evidence="1">
    <location>
        <begin position="370"/>
        <end position="383"/>
    </location>
</feature>
<feature type="compositionally biased region" description="Low complexity" evidence="1">
    <location>
        <begin position="264"/>
        <end position="277"/>
    </location>
</feature>
<evidence type="ECO:0000313" key="3">
    <source>
        <dbReference type="EMBL" id="PVH23107.1"/>
    </source>
</evidence>
<feature type="region of interest" description="Disordered" evidence="1">
    <location>
        <begin position="258"/>
        <end position="467"/>
    </location>
</feature>
<dbReference type="Proteomes" id="UP000244309">
    <property type="component" value="Unassembled WGS sequence"/>
</dbReference>
<proteinExistence type="predicted"/>
<comment type="caution">
    <text evidence="3">The sequence shown here is derived from an EMBL/GenBank/DDBJ whole genome shotgun (WGS) entry which is preliminary data.</text>
</comment>
<dbReference type="GO" id="GO:0008941">
    <property type="term" value="F:nitric oxide dioxygenase NAD(P)H activity"/>
    <property type="evidence" value="ECO:0007669"/>
    <property type="project" value="TreeGrafter"/>
</dbReference>
<feature type="compositionally biased region" description="Pro residues" evidence="1">
    <location>
        <begin position="191"/>
        <end position="201"/>
    </location>
</feature>
<dbReference type="OrthoDB" id="4089230at2759"/>
<dbReference type="InterPro" id="IPR012292">
    <property type="entry name" value="Globin/Proto"/>
</dbReference>
<protein>
    <recommendedName>
        <fullName evidence="2">Globin domain-containing protein</fullName>
    </recommendedName>
</protein>
<feature type="compositionally biased region" description="Polar residues" evidence="1">
    <location>
        <begin position="406"/>
        <end position="415"/>
    </location>
</feature>
<feature type="region of interest" description="Disordered" evidence="1">
    <location>
        <begin position="600"/>
        <end position="631"/>
    </location>
</feature>
<dbReference type="Gene3D" id="1.10.490.10">
    <property type="entry name" value="Globins"/>
    <property type="match status" value="1"/>
</dbReference>
<dbReference type="GO" id="GO:0020037">
    <property type="term" value="F:heme binding"/>
    <property type="evidence" value="ECO:0007669"/>
    <property type="project" value="InterPro"/>
</dbReference>